<gene>
    <name evidence="1" type="ORF">GRI89_08720</name>
</gene>
<name>A0A6I4SZC7_9SPHN</name>
<sequence>MTWVLAIGLALVAFAVIAFAFRLPKATWATVGAALAFGLVGYALQGKPELPGAPKEASVATAGTGETLVELRHVVVPEQFRSTSGRMITADALARRDRPADAATILRGAIRENPKDSEAWLALGNALVEDADGQMTAAARFAYLKSEQLSPESPGVPFFLGIAQANAGQLMDVRALWGEAARRAPEGSEAGKEIDDHIARLETVMRQILKQQGLEPPPAK</sequence>
<reference evidence="1 2" key="1">
    <citation type="submission" date="2019-12" db="EMBL/GenBank/DDBJ databases">
        <title>Genomic-based taxomic classification of the family Erythrobacteraceae.</title>
        <authorList>
            <person name="Xu L."/>
        </authorList>
    </citation>
    <scope>NUCLEOTIDE SEQUENCE [LARGE SCALE GENOMIC DNA]</scope>
    <source>
        <strain evidence="1 2">MCCC 1K01500</strain>
    </source>
</reference>
<dbReference type="Pfam" id="PF13428">
    <property type="entry name" value="TPR_14"/>
    <property type="match status" value="1"/>
</dbReference>
<dbReference type="Proteomes" id="UP000433652">
    <property type="component" value="Unassembled WGS sequence"/>
</dbReference>
<dbReference type="OrthoDB" id="7390129at2"/>
<evidence type="ECO:0000313" key="1">
    <source>
        <dbReference type="EMBL" id="MXO59622.1"/>
    </source>
</evidence>
<dbReference type="RefSeq" id="WP_159794195.1">
    <property type="nucleotide sequence ID" value="NZ_WTYM01000036.1"/>
</dbReference>
<proteinExistence type="predicted"/>
<comment type="caution">
    <text evidence="1">The sequence shown here is derived from an EMBL/GenBank/DDBJ whole genome shotgun (WGS) entry which is preliminary data.</text>
</comment>
<protein>
    <submittedName>
        <fullName evidence="1">Tetratricopeptide repeat protein</fullName>
    </submittedName>
</protein>
<dbReference type="EMBL" id="WTYM01000036">
    <property type="protein sequence ID" value="MXO59622.1"/>
    <property type="molecule type" value="Genomic_DNA"/>
</dbReference>
<dbReference type="InterPro" id="IPR011990">
    <property type="entry name" value="TPR-like_helical_dom_sf"/>
</dbReference>
<organism evidence="1 2">
    <name type="scientific">Croceibacterium salegens</name>
    <dbReference type="NCBI Taxonomy" id="1737568"/>
    <lineage>
        <taxon>Bacteria</taxon>
        <taxon>Pseudomonadati</taxon>
        <taxon>Pseudomonadota</taxon>
        <taxon>Alphaproteobacteria</taxon>
        <taxon>Sphingomonadales</taxon>
        <taxon>Erythrobacteraceae</taxon>
        <taxon>Croceibacterium</taxon>
    </lineage>
</organism>
<evidence type="ECO:0000313" key="2">
    <source>
        <dbReference type="Proteomes" id="UP000433652"/>
    </source>
</evidence>
<accession>A0A6I4SZC7</accession>
<dbReference type="SUPFAM" id="SSF48452">
    <property type="entry name" value="TPR-like"/>
    <property type="match status" value="1"/>
</dbReference>
<keyword evidence="2" id="KW-1185">Reference proteome</keyword>
<dbReference type="Gene3D" id="1.25.40.10">
    <property type="entry name" value="Tetratricopeptide repeat domain"/>
    <property type="match status" value="1"/>
</dbReference>
<dbReference type="AlphaFoldDB" id="A0A6I4SZC7"/>